<dbReference type="Proteomes" id="UP000503320">
    <property type="component" value="Chromosome"/>
</dbReference>
<dbReference type="RefSeq" id="WP_172106737.1">
    <property type="nucleotide sequence ID" value="NZ_CP038017.1"/>
</dbReference>
<proteinExistence type="inferred from homology"/>
<dbReference type="InterPro" id="IPR036065">
    <property type="entry name" value="BolA-like_sf"/>
</dbReference>
<dbReference type="Gene3D" id="3.30.300.90">
    <property type="entry name" value="BolA-like"/>
    <property type="match status" value="1"/>
</dbReference>
<sequence>MDISTLVDQIKQRILSKLDPKANITLTDETYKHIKHKGYTKEKYHLLIEIESNKLNSIAKLSSHKQVYIAIGDLMAYIHALSIKIKPEQVDV</sequence>
<evidence type="ECO:0000313" key="2">
    <source>
        <dbReference type="EMBL" id="QIV94638.1"/>
    </source>
</evidence>
<reference evidence="2 3" key="1">
    <citation type="submission" date="2019-03" db="EMBL/GenBank/DDBJ databases">
        <title>Complete Genome Sequence of Allofrancisella frigidaquae Strain SYSU 10HL1970 Isolated from Water-Cooling Systems in China.</title>
        <authorList>
            <person name="Ohrman C."/>
            <person name="Uneklint I."/>
            <person name="Sjodin A."/>
        </authorList>
    </citation>
    <scope>NUCLEOTIDE SEQUENCE [LARGE SCALE GENOMIC DNA]</scope>
    <source>
        <strain evidence="2 3">SYSU 10HL1970</strain>
    </source>
</reference>
<evidence type="ECO:0000313" key="3">
    <source>
        <dbReference type="Proteomes" id="UP000503320"/>
    </source>
</evidence>
<evidence type="ECO:0000256" key="1">
    <source>
        <dbReference type="RuleBase" id="RU003860"/>
    </source>
</evidence>
<dbReference type="KEGG" id="afri:E3E15_04395"/>
<name>A0A6M3HTU6_9GAMM</name>
<accession>A0A6M3HTU6</accession>
<keyword evidence="3" id="KW-1185">Reference proteome</keyword>
<comment type="similarity">
    <text evidence="1">Belongs to the BolA/IbaG family.</text>
</comment>
<dbReference type="EMBL" id="CP038017">
    <property type="protein sequence ID" value="QIV94638.1"/>
    <property type="molecule type" value="Genomic_DNA"/>
</dbReference>
<dbReference type="SUPFAM" id="SSF82657">
    <property type="entry name" value="BolA-like"/>
    <property type="match status" value="1"/>
</dbReference>
<dbReference type="PIRSF" id="PIRSF003113">
    <property type="entry name" value="BolA"/>
    <property type="match status" value="1"/>
</dbReference>
<dbReference type="AlphaFoldDB" id="A0A6M3HTU6"/>
<gene>
    <name evidence="2" type="ORF">E3E15_04395</name>
</gene>
<organism evidence="2 3">
    <name type="scientific">Allofrancisella frigidaquae</name>
    <dbReference type="NCBI Taxonomy" id="1085644"/>
    <lineage>
        <taxon>Bacteria</taxon>
        <taxon>Pseudomonadati</taxon>
        <taxon>Pseudomonadota</taxon>
        <taxon>Gammaproteobacteria</taxon>
        <taxon>Thiotrichales</taxon>
        <taxon>Francisellaceae</taxon>
        <taxon>Allofrancisella</taxon>
    </lineage>
</organism>
<dbReference type="InterPro" id="IPR002634">
    <property type="entry name" value="BolA"/>
</dbReference>
<protein>
    <submittedName>
        <fullName evidence="2">BolA/IbaG family iron-sulfur metabolism protein</fullName>
    </submittedName>
</protein>
<dbReference type="Pfam" id="PF01722">
    <property type="entry name" value="BolA"/>
    <property type="match status" value="1"/>
</dbReference>